<proteinExistence type="predicted"/>
<feature type="region of interest" description="Disordered" evidence="1">
    <location>
        <begin position="1"/>
        <end position="66"/>
    </location>
</feature>
<reference evidence="2 3" key="1">
    <citation type="submission" date="2020-12" db="EMBL/GenBank/DDBJ databases">
        <authorList>
            <person name="Zhou J."/>
        </authorList>
    </citation>
    <scope>NUCLEOTIDE SEQUENCE [LARGE SCALE GENOMIC DNA]</scope>
    <source>
        <strain evidence="2 3">CCUG 61299</strain>
    </source>
</reference>
<feature type="compositionally biased region" description="Basic and acidic residues" evidence="1">
    <location>
        <begin position="10"/>
        <end position="29"/>
    </location>
</feature>
<evidence type="ECO:0000313" key="2">
    <source>
        <dbReference type="EMBL" id="QQM68457.1"/>
    </source>
</evidence>
<organism evidence="2 3">
    <name type="scientific">Actinomyces weissii</name>
    <dbReference type="NCBI Taxonomy" id="675090"/>
    <lineage>
        <taxon>Bacteria</taxon>
        <taxon>Bacillati</taxon>
        <taxon>Actinomycetota</taxon>
        <taxon>Actinomycetes</taxon>
        <taxon>Actinomycetales</taxon>
        <taxon>Actinomycetaceae</taxon>
        <taxon>Actinomyces</taxon>
    </lineage>
</organism>
<name>A0A7T7S3C1_9ACTO</name>
<sequence length="66" mass="6808">MALSVQDAARVARGEPTEQEAEDRRRRALDALADCPAGEDAAAGQGAAGGGANDARLLAEVPPHWQ</sequence>
<accession>A0A7T7S3C1</accession>
<evidence type="ECO:0000313" key="3">
    <source>
        <dbReference type="Proteomes" id="UP000595895"/>
    </source>
</evidence>
<evidence type="ECO:0000256" key="1">
    <source>
        <dbReference type="SAM" id="MobiDB-lite"/>
    </source>
</evidence>
<dbReference type="EMBL" id="CP066802">
    <property type="protein sequence ID" value="QQM68457.1"/>
    <property type="molecule type" value="Genomic_DNA"/>
</dbReference>
<gene>
    <name evidence="2" type="ORF">JG540_09060</name>
</gene>
<dbReference type="AlphaFoldDB" id="A0A7T7S3C1"/>
<feature type="compositionally biased region" description="Low complexity" evidence="1">
    <location>
        <begin position="30"/>
        <end position="45"/>
    </location>
</feature>
<dbReference type="Proteomes" id="UP000595895">
    <property type="component" value="Chromosome"/>
</dbReference>
<keyword evidence="3" id="KW-1185">Reference proteome</keyword>
<protein>
    <submittedName>
        <fullName evidence="2">Transcriptional regulator</fullName>
    </submittedName>
</protein>
<dbReference type="KEGG" id="awe:JG540_09060"/>